<keyword evidence="4" id="KW-0653">Protein transport</keyword>
<keyword evidence="7" id="KW-1185">Reference proteome</keyword>
<comment type="function">
    <text evidence="3">Facilitates protein transport into the nucleus. Could be part of a multicomponent system of cytosolic factors that assemble at the pore complex during nuclear import.</text>
</comment>
<dbReference type="GO" id="GO:0005737">
    <property type="term" value="C:cytoplasm"/>
    <property type="evidence" value="ECO:0007669"/>
    <property type="project" value="UniProtKB-SubCell"/>
</dbReference>
<dbReference type="GO" id="GO:0005635">
    <property type="term" value="C:nuclear envelope"/>
    <property type="evidence" value="ECO:0007669"/>
    <property type="project" value="UniProtKB-ARBA"/>
</dbReference>
<dbReference type="GO" id="GO:0051028">
    <property type="term" value="P:mRNA transport"/>
    <property type="evidence" value="ECO:0007669"/>
    <property type="project" value="UniProtKB-UniRule"/>
</dbReference>
<dbReference type="STRING" id="1081104.A0A168BTA5"/>
<evidence type="ECO:0000313" key="7">
    <source>
        <dbReference type="Proteomes" id="UP000076744"/>
    </source>
</evidence>
<evidence type="ECO:0000256" key="4">
    <source>
        <dbReference type="RuleBase" id="RU369002"/>
    </source>
</evidence>
<evidence type="ECO:0000256" key="3">
    <source>
        <dbReference type="ARBA" id="ARBA00053082"/>
    </source>
</evidence>
<gene>
    <name evidence="6" type="ORF">ISF_02495</name>
</gene>
<comment type="subcellular location">
    <subcellularLocation>
        <location evidence="4">Cytoplasm</location>
    </subcellularLocation>
    <subcellularLocation>
        <location evidence="4">Nucleus</location>
    </subcellularLocation>
</comment>
<organism evidence="6 7">
    <name type="scientific">Cordyceps fumosorosea (strain ARSEF 2679)</name>
    <name type="common">Isaria fumosorosea</name>
    <dbReference type="NCBI Taxonomy" id="1081104"/>
    <lineage>
        <taxon>Eukaryota</taxon>
        <taxon>Fungi</taxon>
        <taxon>Dikarya</taxon>
        <taxon>Ascomycota</taxon>
        <taxon>Pezizomycotina</taxon>
        <taxon>Sordariomycetes</taxon>
        <taxon>Hypocreomycetidae</taxon>
        <taxon>Hypocreales</taxon>
        <taxon>Cordycipitaceae</taxon>
        <taxon>Cordyceps</taxon>
    </lineage>
</organism>
<evidence type="ECO:0000256" key="2">
    <source>
        <dbReference type="ARBA" id="ARBA00026247"/>
    </source>
</evidence>
<dbReference type="CDD" id="cd00780">
    <property type="entry name" value="NTF2"/>
    <property type="match status" value="1"/>
</dbReference>
<dbReference type="InterPro" id="IPR032710">
    <property type="entry name" value="NTF2-like_dom_sf"/>
</dbReference>
<comment type="caution">
    <text evidence="6">The sequence shown here is derived from an EMBL/GenBank/DDBJ whole genome shotgun (WGS) entry which is preliminary data.</text>
</comment>
<dbReference type="PROSITE" id="PS50177">
    <property type="entry name" value="NTF2_DOMAIN"/>
    <property type="match status" value="1"/>
</dbReference>
<dbReference type="Proteomes" id="UP000076744">
    <property type="component" value="Unassembled WGS sequence"/>
</dbReference>
<dbReference type="InterPro" id="IPR018222">
    <property type="entry name" value="Nuclear_transport_factor_2_euk"/>
</dbReference>
<dbReference type="RefSeq" id="XP_018706808.1">
    <property type="nucleotide sequence ID" value="XM_018846101.1"/>
</dbReference>
<evidence type="ECO:0000259" key="5">
    <source>
        <dbReference type="PROSITE" id="PS50177"/>
    </source>
</evidence>
<dbReference type="Gene3D" id="3.10.450.50">
    <property type="match status" value="1"/>
</dbReference>
<dbReference type="OrthoDB" id="6507044at2759"/>
<dbReference type="InterPro" id="IPR002075">
    <property type="entry name" value="NTF2_dom"/>
</dbReference>
<proteinExistence type="predicted"/>
<dbReference type="FunFam" id="3.10.450.50:FF:000005">
    <property type="entry name" value="Nuclear transport factor 2"/>
    <property type="match status" value="1"/>
</dbReference>
<dbReference type="GeneID" id="30018787"/>
<dbReference type="GO" id="GO:0006606">
    <property type="term" value="P:protein import into nucleus"/>
    <property type="evidence" value="ECO:0007669"/>
    <property type="project" value="UniProtKB-ARBA"/>
</dbReference>
<reference evidence="6 7" key="1">
    <citation type="journal article" date="2016" name="Genome Biol. Evol.">
        <title>Divergent and convergent evolution of fungal pathogenicity.</title>
        <authorList>
            <person name="Shang Y."/>
            <person name="Xiao G."/>
            <person name="Zheng P."/>
            <person name="Cen K."/>
            <person name="Zhan S."/>
            <person name="Wang C."/>
        </authorList>
    </citation>
    <scope>NUCLEOTIDE SEQUENCE [LARGE SCALE GENOMIC DNA]</scope>
    <source>
        <strain evidence="6 7">ARSEF 2679</strain>
    </source>
</reference>
<keyword evidence="1 4" id="KW-0963">Cytoplasm</keyword>
<dbReference type="Pfam" id="PF02136">
    <property type="entry name" value="NTF2"/>
    <property type="match status" value="1"/>
</dbReference>
<dbReference type="EMBL" id="AZHB01000004">
    <property type="protein sequence ID" value="OAA70521.1"/>
    <property type="molecule type" value="Genomic_DNA"/>
</dbReference>
<protein>
    <recommendedName>
        <fullName evidence="2 4">Nuclear transport factor 2</fullName>
        <shortName evidence="4">NTF-2</shortName>
    </recommendedName>
</protein>
<keyword evidence="4" id="KW-0813">Transport</keyword>
<evidence type="ECO:0000256" key="1">
    <source>
        <dbReference type="ARBA" id="ARBA00022490"/>
    </source>
</evidence>
<dbReference type="AlphaFoldDB" id="A0A168BTA5"/>
<dbReference type="PANTHER" id="PTHR12612">
    <property type="entry name" value="NUCLEAR TRANSPORT FACTOR 2"/>
    <property type="match status" value="1"/>
</dbReference>
<feature type="domain" description="NTF2" evidence="5">
    <location>
        <begin position="8"/>
        <end position="123"/>
    </location>
</feature>
<dbReference type="SUPFAM" id="SSF54427">
    <property type="entry name" value="NTF2-like"/>
    <property type="match status" value="1"/>
</dbReference>
<sequence length="126" mass="14294">MSGDFENVAREFIKFYYEQFDADRNNLASLYREQSMLTFESSSVLGTNAIVEKLTSLPFQKVKHQVSTLDAQPSMVEGGIVILVTGQLLVDEEQRPMNYTQAFQLARDAASGQYFVFNDVFKLVYG</sequence>
<evidence type="ECO:0000313" key="6">
    <source>
        <dbReference type="EMBL" id="OAA70521.1"/>
    </source>
</evidence>
<comment type="function">
    <text evidence="4">Has a role in nuclear-cytoplasmic transport of proteins and mRNAs.</text>
</comment>
<name>A0A168BTA5_CORFA</name>
<dbReference type="InterPro" id="IPR045875">
    <property type="entry name" value="NTF2"/>
</dbReference>
<keyword evidence="4" id="KW-0539">Nucleus</keyword>
<accession>A0A168BTA5</accession>